<sequence length="221" mass="24686">MIEKKAMVRMLVVSGVLVLLCESAVLANPASSLQLSAGVWRSAAGPGTSTREYPLTVLGQKRYENFRLDQDPSLQCEPPGMPRGFSPRSPMDFNFSGNTLTVRYETMDVVRTVHINGASPPPNKPRTPNGHAIGRWDGETLVVETTHLTAGEVNRNGIPKSEAMTLYETFDLQKRDDDTYLIVNLTITDPENFTEPHTSTEVFVLEPNWELFPFECHLTEY</sequence>
<dbReference type="AlphaFoldDB" id="A0A381WE29"/>
<gene>
    <name evidence="1" type="ORF">METZ01_LOCUS103644</name>
</gene>
<evidence type="ECO:0000313" key="1">
    <source>
        <dbReference type="EMBL" id="SVA50790.1"/>
    </source>
</evidence>
<accession>A0A381WE29</accession>
<reference evidence="1" key="1">
    <citation type="submission" date="2018-05" db="EMBL/GenBank/DDBJ databases">
        <authorList>
            <person name="Lanie J.A."/>
            <person name="Ng W.-L."/>
            <person name="Kazmierczak K.M."/>
            <person name="Andrzejewski T.M."/>
            <person name="Davidsen T.M."/>
            <person name="Wayne K.J."/>
            <person name="Tettelin H."/>
            <person name="Glass J.I."/>
            <person name="Rusch D."/>
            <person name="Podicherti R."/>
            <person name="Tsui H.-C.T."/>
            <person name="Winkler M.E."/>
        </authorList>
    </citation>
    <scope>NUCLEOTIDE SEQUENCE</scope>
</reference>
<organism evidence="1">
    <name type="scientific">marine metagenome</name>
    <dbReference type="NCBI Taxonomy" id="408172"/>
    <lineage>
        <taxon>unclassified sequences</taxon>
        <taxon>metagenomes</taxon>
        <taxon>ecological metagenomes</taxon>
    </lineage>
</organism>
<proteinExistence type="predicted"/>
<name>A0A381WE29_9ZZZZ</name>
<protein>
    <submittedName>
        <fullName evidence="1">Uncharacterized protein</fullName>
    </submittedName>
</protein>
<dbReference type="EMBL" id="UINC01011518">
    <property type="protein sequence ID" value="SVA50790.1"/>
    <property type="molecule type" value="Genomic_DNA"/>
</dbReference>